<protein>
    <submittedName>
        <fullName evidence="1">Blp family class II bacteriocin</fullName>
    </submittedName>
</protein>
<keyword evidence="2" id="KW-1185">Reference proteome</keyword>
<gene>
    <name evidence="1" type="ORF">QOZ84_08760</name>
</gene>
<sequence>MENICILNDRELNEVNGGKITISPKCLLTTAGGALMGSAAGVPGAIAGGAFAAYTTCW</sequence>
<dbReference type="Proteomes" id="UP001301012">
    <property type="component" value="Unassembled WGS sequence"/>
</dbReference>
<name>A0ABT7E9M8_9FIRM</name>
<dbReference type="RefSeq" id="WP_284132582.1">
    <property type="nucleotide sequence ID" value="NZ_JASKYM010000003.1"/>
</dbReference>
<reference evidence="1 2" key="1">
    <citation type="submission" date="2023-05" db="EMBL/GenBank/DDBJ databases">
        <title>Rombocin, a short stable natural nisin variant, displays selective antimicrobial activity against Listeria monocytogenes and employs dual mode of action to kill target bacterial strains.</title>
        <authorList>
            <person name="Wambui J."/>
            <person name="Stephan R."/>
            <person name="Kuipers O.P."/>
        </authorList>
    </citation>
    <scope>NUCLEOTIDE SEQUENCE [LARGE SCALE GENOMIC DNA]</scope>
    <source>
        <strain evidence="1 2">RC002</strain>
    </source>
</reference>
<accession>A0ABT7E9M8</accession>
<comment type="caution">
    <text evidence="1">The sequence shown here is derived from an EMBL/GenBank/DDBJ whole genome shotgun (WGS) entry which is preliminary data.</text>
</comment>
<dbReference type="Pfam" id="PF10439">
    <property type="entry name" value="Bacteriocin_IIc"/>
    <property type="match status" value="1"/>
</dbReference>
<organism evidence="1 2">
    <name type="scientific">Romboutsia sedimentorum</name>
    <dbReference type="NCBI Taxonomy" id="1368474"/>
    <lineage>
        <taxon>Bacteria</taxon>
        <taxon>Bacillati</taxon>
        <taxon>Bacillota</taxon>
        <taxon>Clostridia</taxon>
        <taxon>Peptostreptococcales</taxon>
        <taxon>Peptostreptococcaceae</taxon>
        <taxon>Romboutsia</taxon>
    </lineage>
</organism>
<dbReference type="EMBL" id="JASKYM010000003">
    <property type="protein sequence ID" value="MDK2563640.1"/>
    <property type="molecule type" value="Genomic_DNA"/>
</dbReference>
<dbReference type="InterPro" id="IPR019493">
    <property type="entry name" value="Bacteriocin_IIb_lactacin-rel"/>
</dbReference>
<evidence type="ECO:0000313" key="1">
    <source>
        <dbReference type="EMBL" id="MDK2563640.1"/>
    </source>
</evidence>
<proteinExistence type="predicted"/>
<evidence type="ECO:0000313" key="2">
    <source>
        <dbReference type="Proteomes" id="UP001301012"/>
    </source>
</evidence>